<evidence type="ECO:0000313" key="6">
    <source>
        <dbReference type="EMBL" id="TXD75924.1"/>
    </source>
</evidence>
<dbReference type="Gene3D" id="3.90.550.10">
    <property type="entry name" value="Spore Coat Polysaccharide Biosynthesis Protein SpsA, Chain A"/>
    <property type="match status" value="1"/>
</dbReference>
<keyword evidence="8" id="KW-1185">Reference proteome</keyword>
<dbReference type="GO" id="GO:0016757">
    <property type="term" value="F:glycosyltransferase activity"/>
    <property type="evidence" value="ECO:0007669"/>
    <property type="project" value="UniProtKB-KW"/>
</dbReference>
<comment type="similarity">
    <text evidence="1">Belongs to the glycosyltransferase 2 family.</text>
</comment>
<accession>A0A2W7QVR9</accession>
<evidence type="ECO:0000256" key="2">
    <source>
        <dbReference type="ARBA" id="ARBA00022676"/>
    </source>
</evidence>
<gene>
    <name evidence="6" type="ORF">ESW18_18400</name>
    <name evidence="5" type="ORF">LV84_03795</name>
</gene>
<dbReference type="OrthoDB" id="9771846at2"/>
<evidence type="ECO:0000313" key="8">
    <source>
        <dbReference type="Proteomes" id="UP000321927"/>
    </source>
</evidence>
<dbReference type="InterPro" id="IPR029044">
    <property type="entry name" value="Nucleotide-diphossugar_trans"/>
</dbReference>
<reference evidence="5 7" key="1">
    <citation type="submission" date="2018-06" db="EMBL/GenBank/DDBJ databases">
        <title>Genomic Encyclopedia of Archaeal and Bacterial Type Strains, Phase II (KMG-II): from individual species to whole genera.</title>
        <authorList>
            <person name="Goeker M."/>
        </authorList>
    </citation>
    <scope>NUCLEOTIDE SEQUENCE [LARGE SCALE GENOMIC DNA]</scope>
    <source>
        <strain evidence="5 7">DSM 22686</strain>
    </source>
</reference>
<dbReference type="EMBL" id="QKZU01000019">
    <property type="protein sequence ID" value="PZX51286.1"/>
    <property type="molecule type" value="Genomic_DNA"/>
</dbReference>
<reference evidence="6 8" key="2">
    <citation type="submission" date="2019-08" db="EMBL/GenBank/DDBJ databases">
        <title>Genome of Algoriphagus ratkowskyi IC026.</title>
        <authorList>
            <person name="Bowman J.P."/>
        </authorList>
    </citation>
    <scope>NUCLEOTIDE SEQUENCE [LARGE SCALE GENOMIC DNA]</scope>
    <source>
        <strain evidence="6 8">IC026</strain>
    </source>
</reference>
<evidence type="ECO:0000256" key="1">
    <source>
        <dbReference type="ARBA" id="ARBA00006739"/>
    </source>
</evidence>
<evidence type="ECO:0000259" key="4">
    <source>
        <dbReference type="Pfam" id="PF00535"/>
    </source>
</evidence>
<evidence type="ECO:0000313" key="7">
    <source>
        <dbReference type="Proteomes" id="UP000249115"/>
    </source>
</evidence>
<dbReference type="PANTHER" id="PTHR43179">
    <property type="entry name" value="RHAMNOSYLTRANSFERASE WBBL"/>
    <property type="match status" value="1"/>
</dbReference>
<comment type="caution">
    <text evidence="5">The sequence shown here is derived from an EMBL/GenBank/DDBJ whole genome shotgun (WGS) entry which is preliminary data.</text>
</comment>
<dbReference type="EMBL" id="VORV01000017">
    <property type="protein sequence ID" value="TXD75924.1"/>
    <property type="molecule type" value="Genomic_DNA"/>
</dbReference>
<dbReference type="SUPFAM" id="SSF53448">
    <property type="entry name" value="Nucleotide-diphospho-sugar transferases"/>
    <property type="match status" value="1"/>
</dbReference>
<name>A0A2W7QVR9_9BACT</name>
<keyword evidence="2" id="KW-0328">Glycosyltransferase</keyword>
<keyword evidence="3 5" id="KW-0808">Transferase</keyword>
<dbReference type="Pfam" id="PF00535">
    <property type="entry name" value="Glycos_transf_2"/>
    <property type="match status" value="1"/>
</dbReference>
<dbReference type="Proteomes" id="UP000321927">
    <property type="component" value="Unassembled WGS sequence"/>
</dbReference>
<dbReference type="AlphaFoldDB" id="A0A2W7QVR9"/>
<dbReference type="RefSeq" id="WP_086502916.1">
    <property type="nucleotide sequence ID" value="NZ_MSSV01000022.1"/>
</dbReference>
<dbReference type="InterPro" id="IPR001173">
    <property type="entry name" value="Glyco_trans_2-like"/>
</dbReference>
<evidence type="ECO:0000256" key="3">
    <source>
        <dbReference type="ARBA" id="ARBA00022679"/>
    </source>
</evidence>
<proteinExistence type="inferred from homology"/>
<evidence type="ECO:0000313" key="5">
    <source>
        <dbReference type="EMBL" id="PZX51286.1"/>
    </source>
</evidence>
<feature type="domain" description="Glycosyltransferase 2-like" evidence="4">
    <location>
        <begin position="5"/>
        <end position="113"/>
    </location>
</feature>
<sequence>MKIAVLLTCFNRKEKTLQCLEKLYSQKSIEKFELQVFLTDDNSKDGTGIAVKEKYPEVYVSYGNGNLFWAGGMRNSWRLALNTGVIFDYFLLLNDDTQIFEDTLEKLINSNQKMKLSNQISNITIGTTTDFTDGKFTYGGFKLYSKNRLKHILVNSVSQELDCDFGCANIMLVPYEITSKIGILNEEYIHGIADFDYTLQAKKAGFDVWVAPGVLGYCNYDQVRNWKSMDSKLSERIEFLYSPKGLQYKEYMFFLKTHFPREIPSMFIKFWVKTLFPFIYDKYKVERQEVKIDQES</sequence>
<organism evidence="5 7">
    <name type="scientific">Algoriphagus ratkowskyi</name>
    <dbReference type="NCBI Taxonomy" id="57028"/>
    <lineage>
        <taxon>Bacteria</taxon>
        <taxon>Pseudomonadati</taxon>
        <taxon>Bacteroidota</taxon>
        <taxon>Cytophagia</taxon>
        <taxon>Cytophagales</taxon>
        <taxon>Cyclobacteriaceae</taxon>
        <taxon>Algoriphagus</taxon>
    </lineage>
</organism>
<dbReference type="PANTHER" id="PTHR43179:SF12">
    <property type="entry name" value="GALACTOFURANOSYLTRANSFERASE GLFT2"/>
    <property type="match status" value="1"/>
</dbReference>
<protein>
    <submittedName>
        <fullName evidence="5">GT2 family glycosyltransferase</fullName>
    </submittedName>
    <submittedName>
        <fullName evidence="6">Glycosyltransferase family 2 protein</fullName>
    </submittedName>
</protein>
<dbReference type="Proteomes" id="UP000249115">
    <property type="component" value="Unassembled WGS sequence"/>
</dbReference>